<dbReference type="GO" id="GO:0006747">
    <property type="term" value="P:FAD biosynthetic process"/>
    <property type="evidence" value="ECO:0007669"/>
    <property type="project" value="EnsemblFungi"/>
</dbReference>
<evidence type="ECO:0000256" key="13">
    <source>
        <dbReference type="SAM" id="Phobius"/>
    </source>
</evidence>
<keyword evidence="4" id="KW-0288">FMN</keyword>
<sequence>MILTNHSRLQEIAISYNGGKDCLVMLILLMATIFKMYLTAHNNGNFYDNEIIPADYRLDSVYVNAEKPFPQLTDFIKQSTEYYYLNPVILKDSMKQGFEHYLSEVNTNIKSVIVGIRYSDPFGGTLKEEQFTDHDWPKFLRIHPILDWKYTEVWDFLIGTDVEYCKLYDLGYTSLGGIDTTVPNPKLKLPNNDGYLPAYMLRDNADALERLGRIKKPQE</sequence>
<evidence type="ECO:0000256" key="7">
    <source>
        <dbReference type="ARBA" id="ARBA00022741"/>
    </source>
</evidence>
<keyword evidence="5" id="KW-0808">Transferase</keyword>
<dbReference type="InParanoid" id="A5DSX5"/>
<evidence type="ECO:0000313" key="16">
    <source>
        <dbReference type="Proteomes" id="UP000001996"/>
    </source>
</evidence>
<dbReference type="SUPFAM" id="SSF52402">
    <property type="entry name" value="Adenine nucleotide alpha hydrolases-like"/>
    <property type="match status" value="1"/>
</dbReference>
<evidence type="ECO:0000256" key="11">
    <source>
        <dbReference type="ARBA" id="ARBA00031871"/>
    </source>
</evidence>
<evidence type="ECO:0000256" key="4">
    <source>
        <dbReference type="ARBA" id="ARBA00022643"/>
    </source>
</evidence>
<gene>
    <name evidence="15" type="ORF">LELG_00461</name>
</gene>
<keyword evidence="3" id="KW-0285">Flavoprotein</keyword>
<keyword evidence="6" id="KW-0548">Nucleotidyltransferase</keyword>
<dbReference type="PANTHER" id="PTHR23293:SF9">
    <property type="entry name" value="FAD SYNTHASE"/>
    <property type="match status" value="1"/>
</dbReference>
<dbReference type="CDD" id="cd23948">
    <property type="entry name" value="FAD_synthase"/>
    <property type="match status" value="1"/>
</dbReference>
<feature type="domain" description="Phosphoadenosine phosphosulphate reductase" evidence="14">
    <location>
        <begin position="12"/>
        <end position="96"/>
    </location>
</feature>
<dbReference type="VEuPathDB" id="FungiDB:LELG_00461"/>
<dbReference type="GO" id="GO:0003919">
    <property type="term" value="F:FMN adenylyltransferase activity"/>
    <property type="evidence" value="ECO:0007669"/>
    <property type="project" value="UniProtKB-EC"/>
</dbReference>
<evidence type="ECO:0000256" key="3">
    <source>
        <dbReference type="ARBA" id="ARBA00022630"/>
    </source>
</evidence>
<comment type="catalytic activity">
    <reaction evidence="12">
        <text>FMN + ATP + H(+) = FAD + diphosphate</text>
        <dbReference type="Rhea" id="RHEA:17237"/>
        <dbReference type="ChEBI" id="CHEBI:15378"/>
        <dbReference type="ChEBI" id="CHEBI:30616"/>
        <dbReference type="ChEBI" id="CHEBI:33019"/>
        <dbReference type="ChEBI" id="CHEBI:57692"/>
        <dbReference type="ChEBI" id="CHEBI:58210"/>
        <dbReference type="EC" id="2.7.7.2"/>
    </reaction>
</comment>
<dbReference type="KEGG" id="lel:PVL30_000450"/>
<proteinExistence type="predicted"/>
<dbReference type="eggNOG" id="KOG2644">
    <property type="taxonomic scope" value="Eukaryota"/>
</dbReference>
<dbReference type="GeneID" id="5235552"/>
<evidence type="ECO:0000256" key="5">
    <source>
        <dbReference type="ARBA" id="ARBA00022679"/>
    </source>
</evidence>
<keyword evidence="13" id="KW-0812">Transmembrane</keyword>
<evidence type="ECO:0000256" key="8">
    <source>
        <dbReference type="ARBA" id="ARBA00022827"/>
    </source>
</evidence>
<dbReference type="HOGENOM" id="CLU_056971_2_1_1"/>
<evidence type="ECO:0000259" key="14">
    <source>
        <dbReference type="Pfam" id="PF01507"/>
    </source>
</evidence>
<reference evidence="15 16" key="1">
    <citation type="journal article" date="2009" name="Nature">
        <title>Evolution of pathogenicity and sexual reproduction in eight Candida genomes.</title>
        <authorList>
            <person name="Butler G."/>
            <person name="Rasmussen M.D."/>
            <person name="Lin M.F."/>
            <person name="Santos M.A."/>
            <person name="Sakthikumar S."/>
            <person name="Munro C.A."/>
            <person name="Rheinbay E."/>
            <person name="Grabherr M."/>
            <person name="Forche A."/>
            <person name="Reedy J.L."/>
            <person name="Agrafioti I."/>
            <person name="Arnaud M.B."/>
            <person name="Bates S."/>
            <person name="Brown A.J."/>
            <person name="Brunke S."/>
            <person name="Costanzo M.C."/>
            <person name="Fitzpatrick D.A."/>
            <person name="de Groot P.W."/>
            <person name="Harris D."/>
            <person name="Hoyer L.L."/>
            <person name="Hube B."/>
            <person name="Klis F.M."/>
            <person name="Kodira C."/>
            <person name="Lennard N."/>
            <person name="Logue M.E."/>
            <person name="Martin R."/>
            <person name="Neiman A.M."/>
            <person name="Nikolaou E."/>
            <person name="Quail M.A."/>
            <person name="Quinn J."/>
            <person name="Santos M.C."/>
            <person name="Schmitzberger F.F."/>
            <person name="Sherlock G."/>
            <person name="Shah P."/>
            <person name="Silverstein K.A."/>
            <person name="Skrzypek M.S."/>
            <person name="Soll D."/>
            <person name="Staggs R."/>
            <person name="Stansfield I."/>
            <person name="Stumpf M.P."/>
            <person name="Sudbery P.E."/>
            <person name="Srikantha T."/>
            <person name="Zeng Q."/>
            <person name="Berman J."/>
            <person name="Berriman M."/>
            <person name="Heitman J."/>
            <person name="Gow N.A."/>
            <person name="Lorenz M.C."/>
            <person name="Birren B.W."/>
            <person name="Kellis M."/>
            <person name="Cuomo C.A."/>
        </authorList>
    </citation>
    <scope>NUCLEOTIDE SEQUENCE [LARGE SCALE GENOMIC DNA]</scope>
    <source>
        <strain evidence="16">ATCC 11503 / BCRC 21390 / CBS 2605 / JCM 1781 / NBRC 1676 / NRRL YB-4239</strain>
    </source>
</reference>
<evidence type="ECO:0000256" key="1">
    <source>
        <dbReference type="ARBA" id="ARBA00004726"/>
    </source>
</evidence>
<dbReference type="AlphaFoldDB" id="A5DSX5"/>
<organism evidence="15 16">
    <name type="scientific">Lodderomyces elongisporus (strain ATCC 11503 / CBS 2605 / JCM 1781 / NBRC 1676 / NRRL YB-4239)</name>
    <name type="common">Yeast</name>
    <name type="synonym">Saccharomyces elongisporus</name>
    <dbReference type="NCBI Taxonomy" id="379508"/>
    <lineage>
        <taxon>Eukaryota</taxon>
        <taxon>Fungi</taxon>
        <taxon>Dikarya</taxon>
        <taxon>Ascomycota</taxon>
        <taxon>Saccharomycotina</taxon>
        <taxon>Pichiomycetes</taxon>
        <taxon>Debaryomycetaceae</taxon>
        <taxon>Candida/Lodderomyces clade</taxon>
        <taxon>Lodderomyces</taxon>
    </lineage>
</organism>
<evidence type="ECO:0000256" key="6">
    <source>
        <dbReference type="ARBA" id="ARBA00022695"/>
    </source>
</evidence>
<dbReference type="FunCoup" id="A5DSX5">
    <property type="interactions" value="146"/>
</dbReference>
<dbReference type="PANTHER" id="PTHR23293">
    <property type="entry name" value="FAD SYNTHETASE-RELATED FMN ADENYLYLTRANSFERASE"/>
    <property type="match status" value="1"/>
</dbReference>
<dbReference type="InterPro" id="IPR002500">
    <property type="entry name" value="PAPS_reduct_dom"/>
</dbReference>
<dbReference type="GO" id="GO:0005524">
    <property type="term" value="F:ATP binding"/>
    <property type="evidence" value="ECO:0007669"/>
    <property type="project" value="UniProtKB-KW"/>
</dbReference>
<evidence type="ECO:0000313" key="15">
    <source>
        <dbReference type="EMBL" id="EDK42283.1"/>
    </source>
</evidence>
<dbReference type="Pfam" id="PF01507">
    <property type="entry name" value="PAPS_reduct"/>
    <property type="match status" value="2"/>
</dbReference>
<dbReference type="STRING" id="379508.A5DSX5"/>
<protein>
    <recommendedName>
        <fullName evidence="2">FAD synthase</fullName>
        <ecNumber evidence="2">2.7.7.2</ecNumber>
    </recommendedName>
    <alternativeName>
        <fullName evidence="10">FAD pyrophosphorylase</fullName>
    </alternativeName>
    <alternativeName>
        <fullName evidence="11">FMN adenylyltransferase</fullName>
    </alternativeName>
</protein>
<dbReference type="GO" id="GO:0005737">
    <property type="term" value="C:cytoplasm"/>
    <property type="evidence" value="ECO:0007669"/>
    <property type="project" value="EnsemblFungi"/>
</dbReference>
<keyword evidence="7" id="KW-0547">Nucleotide-binding</keyword>
<dbReference type="EMBL" id="CH981524">
    <property type="protein sequence ID" value="EDK42283.1"/>
    <property type="molecule type" value="Genomic_DNA"/>
</dbReference>
<dbReference type="Proteomes" id="UP000001996">
    <property type="component" value="Unassembled WGS sequence"/>
</dbReference>
<evidence type="ECO:0000256" key="10">
    <source>
        <dbReference type="ARBA" id="ARBA00031145"/>
    </source>
</evidence>
<dbReference type="OrthoDB" id="270728at2759"/>
<keyword evidence="13" id="KW-0472">Membrane</keyword>
<feature type="transmembrane region" description="Helical" evidence="13">
    <location>
        <begin position="21"/>
        <end position="38"/>
    </location>
</feature>
<feature type="domain" description="Phosphoadenosine phosphosulphate reductase" evidence="14">
    <location>
        <begin position="108"/>
        <end position="183"/>
    </location>
</feature>
<evidence type="ECO:0000256" key="12">
    <source>
        <dbReference type="ARBA" id="ARBA00049494"/>
    </source>
</evidence>
<dbReference type="OMA" id="EEFVQWS"/>
<keyword evidence="16" id="KW-1185">Reference proteome</keyword>
<comment type="pathway">
    <text evidence="1">Cofactor biosynthesis; FAD biosynthesis; FAD from FMN: step 1/1.</text>
</comment>
<dbReference type="EC" id="2.7.7.2" evidence="2"/>
<dbReference type="Gene3D" id="3.40.50.620">
    <property type="entry name" value="HUPs"/>
    <property type="match status" value="1"/>
</dbReference>
<name>A5DSX5_LODEL</name>
<evidence type="ECO:0000256" key="9">
    <source>
        <dbReference type="ARBA" id="ARBA00022840"/>
    </source>
</evidence>
<evidence type="ECO:0000256" key="2">
    <source>
        <dbReference type="ARBA" id="ARBA00012393"/>
    </source>
</evidence>
<keyword evidence="8" id="KW-0274">FAD</keyword>
<keyword evidence="13" id="KW-1133">Transmembrane helix</keyword>
<accession>A5DSX5</accession>
<keyword evidence="9" id="KW-0067">ATP-binding</keyword>
<dbReference type="InterPro" id="IPR014729">
    <property type="entry name" value="Rossmann-like_a/b/a_fold"/>
</dbReference>